<evidence type="ECO:0000313" key="2">
    <source>
        <dbReference type="EMBL" id="API86981.1"/>
    </source>
</evidence>
<dbReference type="KEGG" id="frx:F7310_06255"/>
<dbReference type="SMART" id="SM00954">
    <property type="entry name" value="RelA_SpoT"/>
    <property type="match status" value="1"/>
</dbReference>
<dbReference type="PANTHER" id="PTHR47837">
    <property type="entry name" value="GTP PYROPHOSPHOKINASE YJBM"/>
    <property type="match status" value="1"/>
</dbReference>
<feature type="domain" description="RelA/SpoT" evidence="1">
    <location>
        <begin position="71"/>
        <end position="188"/>
    </location>
</feature>
<dbReference type="AlphaFoldDB" id="A0A1L4BT04"/>
<organism evidence="2 3">
    <name type="scientific">Francisella uliginis</name>
    <dbReference type="NCBI Taxonomy" id="573570"/>
    <lineage>
        <taxon>Bacteria</taxon>
        <taxon>Pseudomonadati</taxon>
        <taxon>Pseudomonadota</taxon>
        <taxon>Gammaproteobacteria</taxon>
        <taxon>Thiotrichales</taxon>
        <taxon>Francisellaceae</taxon>
        <taxon>Francisella</taxon>
    </lineage>
</organism>
<dbReference type="Proteomes" id="UP000184222">
    <property type="component" value="Chromosome"/>
</dbReference>
<proteinExistence type="predicted"/>
<reference evidence="2 3" key="1">
    <citation type="journal article" date="2016" name="Appl. Environ. Microbiol.">
        <title>Whole genome relationships among Francisella bacteria of diverse origin define new species and provide specific regions for detection.</title>
        <authorList>
            <person name="Challacombe J.F."/>
            <person name="Petersen J.M."/>
            <person name="Gallegos-Graves V."/>
            <person name="Hodge D."/>
            <person name="Pillai S."/>
            <person name="Kuske C.R."/>
        </authorList>
    </citation>
    <scope>NUCLEOTIDE SEQUENCE [LARGE SCALE GENOMIC DNA]</scope>
    <source>
        <strain evidence="3">TX07-7310</strain>
    </source>
</reference>
<gene>
    <name evidence="2" type="ORF">F7310_06255</name>
</gene>
<dbReference type="PANTHER" id="PTHR47837:SF1">
    <property type="entry name" value="GTP PYROPHOSPHOKINASE YJBM"/>
    <property type="match status" value="1"/>
</dbReference>
<dbReference type="InterPro" id="IPR043519">
    <property type="entry name" value="NT_sf"/>
</dbReference>
<dbReference type="InterPro" id="IPR007685">
    <property type="entry name" value="RelA_SpoT"/>
</dbReference>
<dbReference type="RefSeq" id="WP_072712588.1">
    <property type="nucleotide sequence ID" value="NZ_CP016796.1"/>
</dbReference>
<dbReference type="SUPFAM" id="SSF81301">
    <property type="entry name" value="Nucleotidyltransferase"/>
    <property type="match status" value="1"/>
</dbReference>
<evidence type="ECO:0000313" key="3">
    <source>
        <dbReference type="Proteomes" id="UP000184222"/>
    </source>
</evidence>
<evidence type="ECO:0000259" key="1">
    <source>
        <dbReference type="SMART" id="SM00954"/>
    </source>
</evidence>
<accession>A0A1L4BT04</accession>
<keyword evidence="3" id="KW-1185">Reference proteome</keyword>
<name>A0A1L4BT04_9GAMM</name>
<sequence length="334" mass="39089">MVIEELELSRKQVKKAGDIFRHIDSVSQEESNSAFDILSEWRARHIEPLNLAYKLVKRYTLKYDSKAFFGQRLKRAISIIHKLERIPKLNLARMQDIAGCRAIVKDYKTLRKIDSGLLKSKAIDKSKGKDYIIEPKQDGYRGIHRIYRYTGNKVYCKNLMVEIQLRTELQHAWATAVEIIDTFEKENLKIGQGSQNWKEFFYLVSNEFAKLEELPNIDVNVNKNDLVNLVKELNVLDKLQSYSVVSKITDDAKEKIKDFLLIRLNKKEKRVSVSSYSDDSLAKETYKAMEKEYTNNDDYDVVLVHTQSIKELKKSYPNYFADSRLFIEKLKQIL</sequence>
<protein>
    <recommendedName>
        <fullName evidence="1">RelA/SpoT domain-containing protein</fullName>
    </recommendedName>
</protein>
<dbReference type="CDD" id="cd05399">
    <property type="entry name" value="NT_Rel-Spo_like"/>
    <property type="match status" value="1"/>
</dbReference>
<dbReference type="EMBL" id="CP016796">
    <property type="protein sequence ID" value="API86981.1"/>
    <property type="molecule type" value="Genomic_DNA"/>
</dbReference>
<dbReference type="Pfam" id="PF04607">
    <property type="entry name" value="RelA_SpoT"/>
    <property type="match status" value="1"/>
</dbReference>
<dbReference type="OrthoDB" id="9789634at2"/>
<dbReference type="Gene3D" id="3.30.460.10">
    <property type="entry name" value="Beta Polymerase, domain 2"/>
    <property type="match status" value="1"/>
</dbReference>
<dbReference type="GO" id="GO:0015969">
    <property type="term" value="P:guanosine tetraphosphate metabolic process"/>
    <property type="evidence" value="ECO:0007669"/>
    <property type="project" value="InterPro"/>
</dbReference>
<dbReference type="InterPro" id="IPR052366">
    <property type="entry name" value="GTP_Pyrophosphokinase"/>
</dbReference>
<dbReference type="STRING" id="573570.F7310_06255"/>